<reference evidence="12 13" key="1">
    <citation type="submission" date="2016-10" db="EMBL/GenBank/DDBJ databases">
        <authorList>
            <person name="Varghese N."/>
            <person name="Submissions S."/>
        </authorList>
    </citation>
    <scope>NUCLEOTIDE SEQUENCE [LARGE SCALE GENOMIC DNA]</scope>
    <source>
        <strain evidence="12 13">DSM 16525</strain>
    </source>
</reference>
<dbReference type="Pfam" id="PF13086">
    <property type="entry name" value="AAA_11"/>
    <property type="match status" value="1"/>
</dbReference>
<evidence type="ECO:0000259" key="10">
    <source>
        <dbReference type="SMART" id="SM00382"/>
    </source>
</evidence>
<dbReference type="CDD" id="cd18808">
    <property type="entry name" value="SF1_C_Upf1"/>
    <property type="match status" value="1"/>
</dbReference>
<dbReference type="EMBL" id="FOIB01000002">
    <property type="protein sequence ID" value="SET55676.1"/>
    <property type="molecule type" value="Genomic_DNA"/>
</dbReference>
<keyword evidence="5" id="KW-0547">Nucleotide-binding</keyword>
<reference evidence="11 14" key="2">
    <citation type="submission" date="2019-07" db="EMBL/GenBank/DDBJ databases">
        <title>Whole genome shotgun sequence of Myxococcus fulvus NBRC 100333.</title>
        <authorList>
            <person name="Hosoyama A."/>
            <person name="Uohara A."/>
            <person name="Ohji S."/>
            <person name="Ichikawa N."/>
        </authorList>
    </citation>
    <scope>NUCLEOTIDE SEQUENCE [LARGE SCALE GENOMIC DNA]</scope>
    <source>
        <strain evidence="11 14">NBRC 100333</strain>
    </source>
</reference>
<dbReference type="SUPFAM" id="SSF52540">
    <property type="entry name" value="P-loop containing nucleoside triphosphate hydrolases"/>
    <property type="match status" value="1"/>
</dbReference>
<evidence type="ECO:0000313" key="11">
    <source>
        <dbReference type="EMBL" id="GEN06207.1"/>
    </source>
</evidence>
<dbReference type="PANTHER" id="PTHR43788:SF8">
    <property type="entry name" value="DNA-BINDING PROTEIN SMUBP-2"/>
    <property type="match status" value="1"/>
</dbReference>
<evidence type="ECO:0000313" key="13">
    <source>
        <dbReference type="Proteomes" id="UP000183760"/>
    </source>
</evidence>
<keyword evidence="8" id="KW-0067">ATP-binding</keyword>
<comment type="caution">
    <text evidence="11">The sequence shown here is derived from an EMBL/GenBank/DDBJ whole genome shotgun (WGS) entry which is preliminary data.</text>
</comment>
<dbReference type="Proteomes" id="UP000183760">
    <property type="component" value="Unassembled WGS sequence"/>
</dbReference>
<dbReference type="GO" id="GO:0005694">
    <property type="term" value="C:chromosome"/>
    <property type="evidence" value="ECO:0007669"/>
    <property type="project" value="UniProtKB-ARBA"/>
</dbReference>
<evidence type="ECO:0000256" key="9">
    <source>
        <dbReference type="SAM" id="MobiDB-lite"/>
    </source>
</evidence>
<keyword evidence="13" id="KW-1185">Reference proteome</keyword>
<keyword evidence="7 12" id="KW-0347">Helicase</keyword>
<evidence type="ECO:0000256" key="6">
    <source>
        <dbReference type="ARBA" id="ARBA00022801"/>
    </source>
</evidence>
<gene>
    <name evidence="11" type="ORF">MFU01_12440</name>
    <name evidence="12" type="ORF">SAMN05443572_102681</name>
</gene>
<evidence type="ECO:0000256" key="3">
    <source>
        <dbReference type="ARBA" id="ARBA00012551"/>
    </source>
</evidence>
<dbReference type="GO" id="GO:0043139">
    <property type="term" value="F:5'-3' DNA helicase activity"/>
    <property type="evidence" value="ECO:0007669"/>
    <property type="project" value="TreeGrafter"/>
</dbReference>
<name>A0A511SXD4_MYXFU</name>
<dbReference type="GO" id="GO:0005524">
    <property type="term" value="F:ATP binding"/>
    <property type="evidence" value="ECO:0007669"/>
    <property type="project" value="UniProtKB-KW"/>
</dbReference>
<dbReference type="EMBL" id="BJXR01000014">
    <property type="protein sequence ID" value="GEN06207.1"/>
    <property type="molecule type" value="Genomic_DNA"/>
</dbReference>
<evidence type="ECO:0000256" key="7">
    <source>
        <dbReference type="ARBA" id="ARBA00022806"/>
    </source>
</evidence>
<dbReference type="FunFam" id="3.40.50.300:FF:000326">
    <property type="entry name" value="P-loop containing nucleoside triphosphate hydrolase"/>
    <property type="match status" value="1"/>
</dbReference>
<comment type="similarity">
    <text evidence="2">Belongs to the DNA2/NAM7 helicase family.</text>
</comment>
<accession>A0A511SXD4</accession>
<dbReference type="Pfam" id="PF13087">
    <property type="entry name" value="AAA_12"/>
    <property type="match status" value="1"/>
</dbReference>
<evidence type="ECO:0000256" key="2">
    <source>
        <dbReference type="ARBA" id="ARBA00007913"/>
    </source>
</evidence>
<dbReference type="RefSeq" id="WP_074950948.1">
    <property type="nucleotide sequence ID" value="NZ_BJXR01000014.1"/>
</dbReference>
<evidence type="ECO:0000256" key="1">
    <source>
        <dbReference type="ARBA" id="ARBA00004496"/>
    </source>
</evidence>
<dbReference type="InterPro" id="IPR048761">
    <property type="entry name" value="SMUBP-2_HCS1_1B"/>
</dbReference>
<dbReference type="InterPro" id="IPR047187">
    <property type="entry name" value="SF1_C_Upf1"/>
</dbReference>
<protein>
    <recommendedName>
        <fullName evidence="3">DNA helicase</fullName>
        <ecNumber evidence="3">3.6.4.12</ecNumber>
    </recommendedName>
</protein>
<dbReference type="PANTHER" id="PTHR43788">
    <property type="entry name" value="DNA2/NAM7 HELICASE FAMILY MEMBER"/>
    <property type="match status" value="1"/>
</dbReference>
<dbReference type="GO" id="GO:0016787">
    <property type="term" value="F:hydrolase activity"/>
    <property type="evidence" value="ECO:0007669"/>
    <property type="project" value="UniProtKB-KW"/>
</dbReference>
<dbReference type="SMART" id="SM00382">
    <property type="entry name" value="AAA"/>
    <property type="match status" value="1"/>
</dbReference>
<dbReference type="InterPro" id="IPR027417">
    <property type="entry name" value="P-loop_NTPase"/>
</dbReference>
<dbReference type="InterPro" id="IPR041679">
    <property type="entry name" value="DNA2/NAM7-like_C"/>
</dbReference>
<dbReference type="Proteomes" id="UP000321514">
    <property type="component" value="Unassembled WGS sequence"/>
</dbReference>
<feature type="domain" description="AAA+ ATPase" evidence="10">
    <location>
        <begin position="195"/>
        <end position="605"/>
    </location>
</feature>
<dbReference type="Gene3D" id="2.40.30.270">
    <property type="match status" value="1"/>
</dbReference>
<dbReference type="STRING" id="1334629.MFUL124B02_34655"/>
<organism evidence="11 14">
    <name type="scientific">Myxococcus fulvus</name>
    <dbReference type="NCBI Taxonomy" id="33"/>
    <lineage>
        <taxon>Bacteria</taxon>
        <taxon>Pseudomonadati</taxon>
        <taxon>Myxococcota</taxon>
        <taxon>Myxococcia</taxon>
        <taxon>Myxococcales</taxon>
        <taxon>Cystobacterineae</taxon>
        <taxon>Myxococcaceae</taxon>
        <taxon>Myxococcus</taxon>
    </lineage>
</organism>
<dbReference type="Gene3D" id="3.40.50.300">
    <property type="entry name" value="P-loop containing nucleotide triphosphate hydrolases"/>
    <property type="match status" value="2"/>
</dbReference>
<evidence type="ECO:0000256" key="4">
    <source>
        <dbReference type="ARBA" id="ARBA00022490"/>
    </source>
</evidence>
<evidence type="ECO:0000313" key="12">
    <source>
        <dbReference type="EMBL" id="SET55676.1"/>
    </source>
</evidence>
<dbReference type="GO" id="GO:0003723">
    <property type="term" value="F:RNA binding"/>
    <property type="evidence" value="ECO:0007669"/>
    <property type="project" value="InterPro"/>
</dbReference>
<feature type="compositionally biased region" description="Basic and acidic residues" evidence="9">
    <location>
        <begin position="167"/>
        <end position="177"/>
    </location>
</feature>
<evidence type="ECO:0000256" key="8">
    <source>
        <dbReference type="ARBA" id="ARBA00022840"/>
    </source>
</evidence>
<dbReference type="InterPro" id="IPR041677">
    <property type="entry name" value="DNA2/NAM7_AAA_11"/>
</dbReference>
<sequence length="637" mass="70018">MARDVSFFDQLGSLLAKEREAEKARLATLAQGLSLHEREEQGLSVLDLETVEEAVGLGGRVLLTLARADRARLPARLHNGDLVAVLPRRAEVSEPARALIARASATRLQLAFDRSPPPYVHEGLLRLDVVPNDITYERMRSGLQRVKAMDKGLERRKREVLLGNEPPRSDTPKDFEPSRPLNPEQLDAVKRALAAEDFFLVHGPPGTGKSTVLAEVAAQAVARGQRLLCTAASNAAVDHLLDLCLAKGLRAIRVGHPARVAARLQEHTLDIVVEEHPDRVISRDLFDEAFSLLGYARRQRTQGRSRERFSNARASTTEAKAMLDEARALEKKAVRSVLANADVVCVTLASLESSVLAGEQFDLALLDEATQATEPLALLGFLRAPIVILAGDPQQLPPTVLSQEAARAGLAVSLFERLLKDHGDSVKRMLREQYRMNARIMDFPSREMYAGELRAHPSVADHTLQDVLPPGTEVDAPPVLFLDTAGKGFDEEVEPTTHSLFNTGEADLIEARVRALLGHGLAQRELAVITPYSAQAHRLRERLEPFAPDVEVDTVDAFQGREKDAILVSLTRSNGEGQVGFLNDLRRMNVALTRARRHLFVVGDSATLSGHPFYARFIEGTQTSAGYRSAWEWPDAP</sequence>
<dbReference type="InterPro" id="IPR050534">
    <property type="entry name" value="Coronavir_polyprotein_1ab"/>
</dbReference>
<dbReference type="Pfam" id="PF21138">
    <property type="entry name" value="SMUBP-2_HCS1_1B"/>
    <property type="match status" value="1"/>
</dbReference>
<comment type="subcellular location">
    <subcellularLocation>
        <location evidence="1">Cytoplasm</location>
    </subcellularLocation>
</comment>
<dbReference type="GO" id="GO:0005737">
    <property type="term" value="C:cytoplasm"/>
    <property type="evidence" value="ECO:0007669"/>
    <property type="project" value="UniProtKB-SubCell"/>
</dbReference>
<dbReference type="AlphaFoldDB" id="A0A511SXD4"/>
<keyword evidence="6" id="KW-0378">Hydrolase</keyword>
<proteinExistence type="inferred from homology"/>
<keyword evidence="4" id="KW-0963">Cytoplasm</keyword>
<dbReference type="EC" id="3.6.4.12" evidence="3"/>
<dbReference type="OrthoDB" id="9757917at2"/>
<dbReference type="InterPro" id="IPR003593">
    <property type="entry name" value="AAA+_ATPase"/>
</dbReference>
<evidence type="ECO:0000313" key="14">
    <source>
        <dbReference type="Proteomes" id="UP000321514"/>
    </source>
</evidence>
<evidence type="ECO:0000256" key="5">
    <source>
        <dbReference type="ARBA" id="ARBA00022741"/>
    </source>
</evidence>
<feature type="region of interest" description="Disordered" evidence="9">
    <location>
        <begin position="156"/>
        <end position="182"/>
    </location>
</feature>